<evidence type="ECO:0000313" key="2">
    <source>
        <dbReference type="EMBL" id="PXX76069.1"/>
    </source>
</evidence>
<dbReference type="Gene3D" id="3.10.180.10">
    <property type="entry name" value="2,3-Dihydroxybiphenyl 1,2-Dioxygenase, domain 1"/>
    <property type="match status" value="1"/>
</dbReference>
<dbReference type="EMBL" id="QJKH01000015">
    <property type="protein sequence ID" value="PXX76069.1"/>
    <property type="molecule type" value="Genomic_DNA"/>
</dbReference>
<dbReference type="GeneID" id="94441817"/>
<evidence type="ECO:0000259" key="1">
    <source>
        <dbReference type="PROSITE" id="PS51819"/>
    </source>
</evidence>
<feature type="domain" description="VOC" evidence="1">
    <location>
        <begin position="2"/>
        <end position="124"/>
    </location>
</feature>
<sequence length="124" mass="14112">MKISNVGMYVNDLEGAKEFFMTTFDAQIHDIYEEDNGFKSYILKFDEGPKLELMNKPEIVDIKKDRNQAGLIHICLKVDSLEKLNEVITKFKASGYEILYEPATVGGKEVRAITFEDNILEVSA</sequence>
<dbReference type="OrthoDB" id="9789012at2"/>
<keyword evidence="3" id="KW-1185">Reference proteome</keyword>
<keyword evidence="2" id="KW-0456">Lyase</keyword>
<dbReference type="GO" id="GO:0016829">
    <property type="term" value="F:lyase activity"/>
    <property type="evidence" value="ECO:0007669"/>
    <property type="project" value="UniProtKB-KW"/>
</dbReference>
<evidence type="ECO:0000313" key="3">
    <source>
        <dbReference type="Proteomes" id="UP000247612"/>
    </source>
</evidence>
<dbReference type="InterPro" id="IPR051332">
    <property type="entry name" value="Fosfomycin_Res_Enzymes"/>
</dbReference>
<dbReference type="SUPFAM" id="SSF54593">
    <property type="entry name" value="Glyoxalase/Bleomycin resistance protein/Dihydroxybiphenyl dioxygenase"/>
    <property type="match status" value="1"/>
</dbReference>
<accession>A0A2V2FB48</accession>
<dbReference type="RefSeq" id="WP_022939374.1">
    <property type="nucleotide sequence ID" value="NZ_CABKRQ010000009.1"/>
</dbReference>
<dbReference type="Proteomes" id="UP000247612">
    <property type="component" value="Unassembled WGS sequence"/>
</dbReference>
<proteinExistence type="predicted"/>
<gene>
    <name evidence="2" type="ORF">DES51_11546</name>
</gene>
<dbReference type="Pfam" id="PF13669">
    <property type="entry name" value="Glyoxalase_4"/>
    <property type="match status" value="1"/>
</dbReference>
<dbReference type="PROSITE" id="PS51819">
    <property type="entry name" value="VOC"/>
    <property type="match status" value="1"/>
</dbReference>
<comment type="caution">
    <text evidence="2">The sequence shown here is derived from an EMBL/GenBank/DDBJ whole genome shotgun (WGS) entry which is preliminary data.</text>
</comment>
<reference evidence="2 3" key="1">
    <citation type="submission" date="2018-05" db="EMBL/GenBank/DDBJ databases">
        <title>Genomic Encyclopedia of Type Strains, Phase IV (KMG-IV): sequencing the most valuable type-strain genomes for metagenomic binning, comparative biology and taxonomic classification.</title>
        <authorList>
            <person name="Goeker M."/>
        </authorList>
    </citation>
    <scope>NUCLEOTIDE SEQUENCE [LARGE SCALE GENOMIC DNA]</scope>
    <source>
        <strain evidence="2 3">JC118</strain>
    </source>
</reference>
<dbReference type="STRING" id="1034346.GCA_000313565_03098"/>
<protein>
    <submittedName>
        <fullName evidence="2">Lactoylglutathione lyase</fullName>
    </submittedName>
</protein>
<dbReference type="PANTHER" id="PTHR36113">
    <property type="entry name" value="LYASE, PUTATIVE-RELATED-RELATED"/>
    <property type="match status" value="1"/>
</dbReference>
<dbReference type="AlphaFoldDB" id="A0A2V2FB48"/>
<name>A0A2V2FB48_9FIRM</name>
<dbReference type="InterPro" id="IPR037523">
    <property type="entry name" value="VOC_core"/>
</dbReference>
<dbReference type="PANTHER" id="PTHR36113:SF1">
    <property type="entry name" value="GLYOXALASE_BLEOMYCIN RESISTANCE PROTEIN_DIOXYGENASE"/>
    <property type="match status" value="1"/>
</dbReference>
<dbReference type="InterPro" id="IPR029068">
    <property type="entry name" value="Glyas_Bleomycin-R_OHBP_Dase"/>
</dbReference>
<organism evidence="2 3">
    <name type="scientific">Dielma fastidiosa</name>
    <dbReference type="NCBI Taxonomy" id="1034346"/>
    <lineage>
        <taxon>Bacteria</taxon>
        <taxon>Bacillati</taxon>
        <taxon>Bacillota</taxon>
        <taxon>Erysipelotrichia</taxon>
        <taxon>Erysipelotrichales</taxon>
        <taxon>Erysipelotrichaceae</taxon>
        <taxon>Dielma</taxon>
    </lineage>
</organism>